<evidence type="ECO:0000259" key="11">
    <source>
        <dbReference type="PROSITE" id="PS50878"/>
    </source>
</evidence>
<dbReference type="PANTHER" id="PTHR34353">
    <property type="entry name" value="CRISPR-ASSOCIATED ENDONUCLEASE CAS1 1"/>
    <property type="match status" value="1"/>
</dbReference>
<comment type="subunit">
    <text evidence="9 10">Homodimer, forms a heterotetramer with a Cas2 homodimer.</text>
</comment>
<evidence type="ECO:0000256" key="6">
    <source>
        <dbReference type="ARBA" id="ARBA00023118"/>
    </source>
</evidence>
<dbReference type="Gene3D" id="3.100.10.20">
    <property type="entry name" value="CRISPR-associated endonuclease Cas1, N-terminal domain"/>
    <property type="match status" value="1"/>
</dbReference>
<dbReference type="InterPro" id="IPR042211">
    <property type="entry name" value="CRISPR-assoc_Cas1_N"/>
</dbReference>
<dbReference type="InterPro" id="IPR050646">
    <property type="entry name" value="Cas1"/>
</dbReference>
<accession>A0A6S6SNC7</accession>
<dbReference type="EC" id="3.1.-.-" evidence="10"/>
<evidence type="ECO:0000313" key="12">
    <source>
        <dbReference type="EMBL" id="CAA6807722.1"/>
    </source>
</evidence>
<dbReference type="NCBIfam" id="TIGR00287">
    <property type="entry name" value="cas1"/>
    <property type="match status" value="1"/>
</dbReference>
<keyword evidence="6 10" id="KW-0051">Antiviral defense</keyword>
<reference evidence="12" key="1">
    <citation type="submission" date="2020-01" db="EMBL/GenBank/DDBJ databases">
        <authorList>
            <person name="Meier V. D."/>
            <person name="Meier V D."/>
        </authorList>
    </citation>
    <scope>NUCLEOTIDE SEQUENCE</scope>
    <source>
        <strain evidence="12">HLG_WM_MAG_02</strain>
    </source>
</reference>
<dbReference type="Pfam" id="PF01867">
    <property type="entry name" value="Cas_Cas1"/>
    <property type="match status" value="1"/>
</dbReference>
<evidence type="ECO:0000256" key="9">
    <source>
        <dbReference type="ARBA" id="ARBA00038592"/>
    </source>
</evidence>
<dbReference type="GO" id="GO:0046872">
    <property type="term" value="F:metal ion binding"/>
    <property type="evidence" value="ECO:0007669"/>
    <property type="project" value="UniProtKB-UniRule"/>
</dbReference>
<dbReference type="InterPro" id="IPR043502">
    <property type="entry name" value="DNA/RNA_pol_sf"/>
</dbReference>
<dbReference type="SUPFAM" id="SSF56672">
    <property type="entry name" value="DNA/RNA polymerases"/>
    <property type="match status" value="1"/>
</dbReference>
<dbReference type="GO" id="GO:0016787">
    <property type="term" value="F:hydrolase activity"/>
    <property type="evidence" value="ECO:0007669"/>
    <property type="project" value="UniProtKB-KW"/>
</dbReference>
<comment type="function">
    <text evidence="10">CRISPR (clustered regularly interspaced short palindromic repeat), is an adaptive immune system that provides protection against mobile genetic elements (viruses, transposable elements and conjugative plasmids). CRISPR clusters contain spacers, sequences complementary to antecedent mobile elements, and target invading nucleic acids. CRISPR clusters are transcribed and processed into CRISPR RNA (crRNA). Acts as a dsDNA endonuclease. Involved in the integration of spacer DNA into the CRISPR cassette.</text>
</comment>
<dbReference type="PANTHER" id="PTHR34353:SF2">
    <property type="entry name" value="CRISPR-ASSOCIATED ENDONUCLEASE CAS1 1"/>
    <property type="match status" value="1"/>
</dbReference>
<feature type="binding site" evidence="10">
    <location>
        <position position="579"/>
    </location>
    <ligand>
        <name>Mn(2+)</name>
        <dbReference type="ChEBI" id="CHEBI:29035"/>
    </ligand>
</feature>
<keyword evidence="8 10" id="KW-0464">Manganese</keyword>
<evidence type="ECO:0000256" key="10">
    <source>
        <dbReference type="HAMAP-Rule" id="MF_01470"/>
    </source>
</evidence>
<comment type="cofactor">
    <cofactor evidence="10">
        <name>Mg(2+)</name>
        <dbReference type="ChEBI" id="CHEBI:18420"/>
    </cofactor>
    <cofactor evidence="10">
        <name>Mn(2+)</name>
        <dbReference type="ChEBI" id="CHEBI:29035"/>
    </cofactor>
</comment>
<feature type="domain" description="Reverse transcriptase" evidence="11">
    <location>
        <begin position="48"/>
        <end position="275"/>
    </location>
</feature>
<dbReference type="GO" id="GO:0004519">
    <property type="term" value="F:endonuclease activity"/>
    <property type="evidence" value="ECO:0007669"/>
    <property type="project" value="UniProtKB-UniRule"/>
</dbReference>
<evidence type="ECO:0000256" key="1">
    <source>
        <dbReference type="ARBA" id="ARBA00022722"/>
    </source>
</evidence>
<evidence type="ECO:0000256" key="8">
    <source>
        <dbReference type="ARBA" id="ARBA00023211"/>
    </source>
</evidence>
<dbReference type="Pfam" id="PF00078">
    <property type="entry name" value="RVT_1"/>
    <property type="match status" value="1"/>
</dbReference>
<dbReference type="EMBL" id="CACVAZ010000042">
    <property type="protein sequence ID" value="CAA6807722.1"/>
    <property type="molecule type" value="Genomic_DNA"/>
</dbReference>
<dbReference type="GO" id="GO:0043571">
    <property type="term" value="P:maintenance of CRISPR repeat elements"/>
    <property type="evidence" value="ECO:0007669"/>
    <property type="project" value="UniProtKB-UniRule"/>
</dbReference>
<feature type="binding site" evidence="10">
    <location>
        <position position="659"/>
    </location>
    <ligand>
        <name>Mn(2+)</name>
        <dbReference type="ChEBI" id="CHEBI:29035"/>
    </ligand>
</feature>
<evidence type="ECO:0000256" key="7">
    <source>
        <dbReference type="ARBA" id="ARBA00023125"/>
    </source>
</evidence>
<keyword evidence="1 10" id="KW-0540">Nuclease</keyword>
<organism evidence="12">
    <name type="scientific">uncultured Sulfurovum sp</name>
    <dbReference type="NCBI Taxonomy" id="269237"/>
    <lineage>
        <taxon>Bacteria</taxon>
        <taxon>Pseudomonadati</taxon>
        <taxon>Campylobacterota</taxon>
        <taxon>Epsilonproteobacteria</taxon>
        <taxon>Campylobacterales</taxon>
        <taxon>Sulfurovaceae</taxon>
        <taxon>Sulfurovum</taxon>
        <taxon>environmental samples</taxon>
    </lineage>
</organism>
<dbReference type="PROSITE" id="PS50878">
    <property type="entry name" value="RT_POL"/>
    <property type="match status" value="1"/>
</dbReference>
<protein>
    <recommendedName>
        <fullName evidence="10">CRISPR-associated endonuclease Cas1</fullName>
        <ecNumber evidence="10">3.1.-.-</ecNumber>
    </recommendedName>
</protein>
<dbReference type="GO" id="GO:0051607">
    <property type="term" value="P:defense response to virus"/>
    <property type="evidence" value="ECO:0007669"/>
    <property type="project" value="UniProtKB-UniRule"/>
</dbReference>
<evidence type="ECO:0000256" key="4">
    <source>
        <dbReference type="ARBA" id="ARBA00022801"/>
    </source>
</evidence>
<dbReference type="InterPro" id="IPR000477">
    <property type="entry name" value="RT_dom"/>
</dbReference>
<comment type="similarity">
    <text evidence="10">Belongs to the CRISPR-associated endonuclease Cas1 family.</text>
</comment>
<dbReference type="GO" id="GO:0003677">
    <property type="term" value="F:DNA binding"/>
    <property type="evidence" value="ECO:0007669"/>
    <property type="project" value="UniProtKB-KW"/>
</dbReference>
<sequence length="745" mass="85323">MLKIPYTSIFSKSSLYEALKLIKSKGSGLDKESLLMFKKNAKKEINELYRELLAGTYAPQPIEKIAIAKNKKEKRPIALSSVRDKVVQRALVNTIEPHFDKGMSNMSYGYRRNRSTLKAINRCRDFINRGKFWVYKTDVRNFFETINHDTLLNLLDQHIEDKQIVRLISLYLKNGGFKHQTYVEHGEGVHQGDILSPLLSNIYLNEMDKYLERKEIEFVRYADDFVLFFKKKEQIQTPVKELESFLKTLSLHLGEKKSYQANVFKHGFTFLGAFFKDKEVKIDNARLQKKVSALFEIARETDKSAKFVKKVNAFLEGLSFYYLKIIDPQSTQYTVLYNGLIDASSQFVFLQRKAGKIKTKKEFKEAFEGLYFLKEVSVTEHKETVERIVSKGFEKYLATKTYVKDEGKLKSNKQKYAKSFAASSVLYVSQFGAYLGMSKNSITVKVKGKVLAKIPKKQCEQIIIAGKAISLSSNMVYLCAYEGIAIDFVDGRDRPFASIFSAKNAYPKMALMQLELIEKNLSLPLAKAFIRGKSKNQLNYLKYLDRYHNDVEKKIALIEQKIKGNIKKAKTNAELMGYEGDISAVYWQSLVQILESKSNFEGRVTRGAEDLVNASLNYGYAILYARIQHALLKAGLALHISFLHSLQDGKPTLVYDLIEEFRAFVVDRAIVSMINKNEPLKLDAKGVLTKASCHLIVQNVKERLGVYTQHKKASKKVETILQDQAYLLARHVRGEATYKPFIGKY</sequence>
<dbReference type="InterPro" id="IPR002729">
    <property type="entry name" value="CRISPR-assoc_Cas1"/>
</dbReference>
<proteinExistence type="inferred from homology"/>
<keyword evidence="5 10" id="KW-0460">Magnesium</keyword>
<evidence type="ECO:0000256" key="3">
    <source>
        <dbReference type="ARBA" id="ARBA00022759"/>
    </source>
</evidence>
<dbReference type="CDD" id="cd09634">
    <property type="entry name" value="Cas1_I-II-III"/>
    <property type="match status" value="1"/>
</dbReference>
<dbReference type="AlphaFoldDB" id="A0A6S6SNC7"/>
<gene>
    <name evidence="10" type="primary">cas1</name>
    <name evidence="12" type="ORF">HELGO_WM34578</name>
</gene>
<keyword evidence="7 10" id="KW-0238">DNA-binding</keyword>
<dbReference type="InterPro" id="IPR042206">
    <property type="entry name" value="CRISPR-assoc_Cas1_C"/>
</dbReference>
<evidence type="ECO:0000256" key="2">
    <source>
        <dbReference type="ARBA" id="ARBA00022723"/>
    </source>
</evidence>
<evidence type="ECO:0000256" key="5">
    <source>
        <dbReference type="ARBA" id="ARBA00022842"/>
    </source>
</evidence>
<keyword evidence="4 10" id="KW-0378">Hydrolase</keyword>
<dbReference type="Gene3D" id="1.20.120.920">
    <property type="entry name" value="CRISPR-associated endonuclease Cas1, C-terminal domain"/>
    <property type="match status" value="1"/>
</dbReference>
<feature type="binding site" evidence="10">
    <location>
        <position position="644"/>
    </location>
    <ligand>
        <name>Mn(2+)</name>
        <dbReference type="ChEBI" id="CHEBI:29035"/>
    </ligand>
</feature>
<keyword evidence="3 10" id="KW-0255">Endonuclease</keyword>
<dbReference type="CDD" id="cd01651">
    <property type="entry name" value="RT_G2_intron"/>
    <property type="match status" value="1"/>
</dbReference>
<dbReference type="HAMAP" id="MF_01470">
    <property type="entry name" value="Cas1"/>
    <property type="match status" value="1"/>
</dbReference>
<name>A0A6S6SNC7_9BACT</name>
<keyword evidence="2 10" id="KW-0479">Metal-binding</keyword>